<dbReference type="AlphaFoldDB" id="A0A6P7GN91"/>
<protein>
    <submittedName>
        <fullName evidence="1">Uncharacterized protein LOC114344743</fullName>
    </submittedName>
</protein>
<accession>A0A6P7GN91</accession>
<name>A0A6P7GN91_DIAVI</name>
<dbReference type="RefSeq" id="XP_028151366.1">
    <property type="nucleotide sequence ID" value="XM_028295565.1"/>
</dbReference>
<sequence>MPKFDEFNAAKESFEAWEERLQQYFIVNDTENEKKVANLITFMGAKTYDTLKTYLFPDTPAMKTYDQLVTILKARYAPATSVIYERYRFHSRNQQAEESLEQYVKEVKALSKSCKFEKFLDQALRDRLVCGISNTNIRTKLLSEAETLTFEDACKKALSQEAAECQSKLVKGVAAVSVGKLQMSSKQYRSQSKSQSESRNQSVLKPCFRCGRRHQPETCPAVNWECFFCQKAQANRPRGRQSRDPPISDRLDTINTDVLTVLNAINANMEGIIGVLTYLTDAFIRYINRTQ</sequence>
<organism evidence="1">
    <name type="scientific">Diabrotica virgifera virgifera</name>
    <name type="common">western corn rootworm</name>
    <dbReference type="NCBI Taxonomy" id="50390"/>
    <lineage>
        <taxon>Eukaryota</taxon>
        <taxon>Metazoa</taxon>
        <taxon>Ecdysozoa</taxon>
        <taxon>Arthropoda</taxon>
        <taxon>Hexapoda</taxon>
        <taxon>Insecta</taxon>
        <taxon>Pterygota</taxon>
        <taxon>Neoptera</taxon>
        <taxon>Endopterygota</taxon>
        <taxon>Coleoptera</taxon>
        <taxon>Polyphaga</taxon>
        <taxon>Cucujiformia</taxon>
        <taxon>Chrysomeloidea</taxon>
        <taxon>Chrysomelidae</taxon>
        <taxon>Galerucinae</taxon>
        <taxon>Diabroticina</taxon>
        <taxon>Diabroticites</taxon>
        <taxon>Diabrotica</taxon>
    </lineage>
</organism>
<dbReference type="InParanoid" id="A0A6P7GN91"/>
<proteinExistence type="predicted"/>
<dbReference type="PANTHER" id="PTHR33198">
    <property type="entry name" value="ANK_REP_REGION DOMAIN-CONTAINING PROTEIN-RELATED"/>
    <property type="match status" value="1"/>
</dbReference>
<evidence type="ECO:0000313" key="1">
    <source>
        <dbReference type="RefSeq" id="XP_028151366.1"/>
    </source>
</evidence>
<dbReference type="PANTHER" id="PTHR33198:SF19">
    <property type="entry name" value="CCHC-TYPE DOMAIN-CONTAINING PROTEIN"/>
    <property type="match status" value="1"/>
</dbReference>
<gene>
    <name evidence="1" type="primary">LOC114344743</name>
</gene>
<reference evidence="1" key="1">
    <citation type="submission" date="2025-08" db="UniProtKB">
        <authorList>
            <consortium name="RefSeq"/>
        </authorList>
    </citation>
    <scope>IDENTIFICATION</scope>
    <source>
        <tissue evidence="1">Whole insect</tissue>
    </source>
</reference>